<evidence type="ECO:0000256" key="7">
    <source>
        <dbReference type="RuleBase" id="RU000590"/>
    </source>
</evidence>
<dbReference type="NCBIfam" id="NF010133">
    <property type="entry name" value="PRK13607.1"/>
    <property type="match status" value="1"/>
</dbReference>
<keyword evidence="5" id="KW-0482">Metalloprotease</keyword>
<comment type="cofactor">
    <cofactor evidence="1">
        <name>Mn(2+)</name>
        <dbReference type="ChEBI" id="CHEBI:29035"/>
    </cofactor>
</comment>
<evidence type="ECO:0000256" key="6">
    <source>
        <dbReference type="ARBA" id="ARBA00023211"/>
    </source>
</evidence>
<dbReference type="InterPro" id="IPR048819">
    <property type="entry name" value="PepQ_N"/>
</dbReference>
<dbReference type="Pfam" id="PF21216">
    <property type="entry name" value="PepQ_N"/>
    <property type="match status" value="1"/>
</dbReference>
<dbReference type="GO" id="GO:0046872">
    <property type="term" value="F:metal ion binding"/>
    <property type="evidence" value="ECO:0007669"/>
    <property type="project" value="UniProtKB-KW"/>
</dbReference>
<keyword evidence="2" id="KW-0645">Protease</keyword>
<evidence type="ECO:0000313" key="10">
    <source>
        <dbReference type="EMBL" id="PCJ25440.1"/>
    </source>
</evidence>
<dbReference type="GO" id="GO:0005829">
    <property type="term" value="C:cytosol"/>
    <property type="evidence" value="ECO:0007669"/>
    <property type="project" value="TreeGrafter"/>
</dbReference>
<dbReference type="Gene3D" id="3.40.350.10">
    <property type="entry name" value="Creatinase/prolidase N-terminal domain"/>
    <property type="match status" value="1"/>
</dbReference>
<sequence>MGWINLPTSNYGKHIAKLTQDYTSALDQLNCVNDEKQSNDNQKSRIEAVLIHSGSEQHYYGDDRGVSFQAYGHLLHWLPVNRPDQFVYFRPGEKPTYFQVVPNDFWYDQSIELPDDITQQFTVIKMASVSELNTHLDSSSIAYIGESANIAKGLGIEQTFVNSSTLLAHLDFCRAIKTSYELEQLRAANSLALQGHAAAKDCFLNGGSEYQIHMAYLSACNILEEESPYTNIIALDEKSAILHYQYKRKEKSEKHNVLLIDAGCRINGYGSDITRTSVSDNVHTIFRSLVESMEFLEKSLVTQIRPGRAYQELHDAALKNIGSVLSEHDICTGSADELLQQNIPQLFMPHGVGHLLGIQVHDVGGHQLDIRGGISPPPEYAPALRNTRTMEQDMVFTVEPGLYFIPLLLEPERNSARGKSINWKLVDELYACGGIRIEDNVRVINEGAENLTRQFE</sequence>
<protein>
    <submittedName>
        <fullName evidence="10">Xaa-Pro dipeptidase</fullName>
    </submittedName>
</protein>
<dbReference type="InterPro" id="IPR052433">
    <property type="entry name" value="X-Pro_dipept-like"/>
</dbReference>
<proteinExistence type="inferred from homology"/>
<evidence type="ECO:0000259" key="8">
    <source>
        <dbReference type="Pfam" id="PF00557"/>
    </source>
</evidence>
<evidence type="ECO:0000256" key="2">
    <source>
        <dbReference type="ARBA" id="ARBA00022670"/>
    </source>
</evidence>
<dbReference type="Gene3D" id="3.90.230.10">
    <property type="entry name" value="Creatinase/methionine aminopeptidase superfamily"/>
    <property type="match status" value="1"/>
</dbReference>
<dbReference type="EMBL" id="NVVJ01000017">
    <property type="protein sequence ID" value="PCJ25440.1"/>
    <property type="molecule type" value="Genomic_DNA"/>
</dbReference>
<evidence type="ECO:0000256" key="3">
    <source>
        <dbReference type="ARBA" id="ARBA00022723"/>
    </source>
</evidence>
<dbReference type="InterPro" id="IPR036005">
    <property type="entry name" value="Creatinase/aminopeptidase-like"/>
</dbReference>
<comment type="caution">
    <text evidence="10">The sequence shown here is derived from an EMBL/GenBank/DDBJ whole genome shotgun (WGS) entry which is preliminary data.</text>
</comment>
<dbReference type="PROSITE" id="PS00491">
    <property type="entry name" value="PROLINE_PEPTIDASE"/>
    <property type="match status" value="1"/>
</dbReference>
<dbReference type="InterPro" id="IPR001131">
    <property type="entry name" value="Peptidase_M24B_aminopep-P_CS"/>
</dbReference>
<feature type="domain" description="Peptidase M24" evidence="8">
    <location>
        <begin position="183"/>
        <end position="443"/>
    </location>
</feature>
<evidence type="ECO:0000313" key="11">
    <source>
        <dbReference type="Proteomes" id="UP000218327"/>
    </source>
</evidence>
<dbReference type="SUPFAM" id="SSF55920">
    <property type="entry name" value="Creatinase/aminopeptidase"/>
    <property type="match status" value="1"/>
</dbReference>
<dbReference type="PANTHER" id="PTHR43226">
    <property type="entry name" value="XAA-PRO AMINOPEPTIDASE 3"/>
    <property type="match status" value="1"/>
</dbReference>
<evidence type="ECO:0000256" key="4">
    <source>
        <dbReference type="ARBA" id="ARBA00022801"/>
    </source>
</evidence>
<accession>A0A2A5B244</accession>
<keyword evidence="3 7" id="KW-0479">Metal-binding</keyword>
<reference evidence="11" key="1">
    <citation type="submission" date="2017-08" db="EMBL/GenBank/DDBJ databases">
        <title>A dynamic microbial community with high functional redundancy inhabits the cold, oxic subseafloor aquifer.</title>
        <authorList>
            <person name="Tully B.J."/>
            <person name="Wheat C.G."/>
            <person name="Glazer B.T."/>
            <person name="Huber J.A."/>
        </authorList>
    </citation>
    <scope>NUCLEOTIDE SEQUENCE [LARGE SCALE GENOMIC DNA]</scope>
</reference>
<dbReference type="Proteomes" id="UP000218327">
    <property type="component" value="Unassembled WGS sequence"/>
</dbReference>
<name>A0A2A5B244_9GAMM</name>
<dbReference type="AlphaFoldDB" id="A0A2A5B244"/>
<feature type="domain" description="Xaa-Pro dipeptidase N-terminal" evidence="9">
    <location>
        <begin position="42"/>
        <end position="172"/>
    </location>
</feature>
<dbReference type="PANTHER" id="PTHR43226:SF8">
    <property type="entry name" value="XAA-PRO DIPEPTIDASE"/>
    <property type="match status" value="1"/>
</dbReference>
<evidence type="ECO:0000256" key="1">
    <source>
        <dbReference type="ARBA" id="ARBA00001936"/>
    </source>
</evidence>
<organism evidence="10 11">
    <name type="scientific">SAR86 cluster bacterium</name>
    <dbReference type="NCBI Taxonomy" id="2030880"/>
    <lineage>
        <taxon>Bacteria</taxon>
        <taxon>Pseudomonadati</taxon>
        <taxon>Pseudomonadota</taxon>
        <taxon>Gammaproteobacteria</taxon>
        <taxon>SAR86 cluster</taxon>
    </lineage>
</organism>
<comment type="similarity">
    <text evidence="7">Belongs to the peptidase M24B family.</text>
</comment>
<dbReference type="InterPro" id="IPR029149">
    <property type="entry name" value="Creatin/AminoP/Spt16_N"/>
</dbReference>
<dbReference type="GO" id="GO:0006508">
    <property type="term" value="P:proteolysis"/>
    <property type="evidence" value="ECO:0007669"/>
    <property type="project" value="UniProtKB-KW"/>
</dbReference>
<dbReference type="InterPro" id="IPR000994">
    <property type="entry name" value="Pept_M24"/>
</dbReference>
<keyword evidence="6" id="KW-0464">Manganese</keyword>
<evidence type="ECO:0000256" key="5">
    <source>
        <dbReference type="ARBA" id="ARBA00023049"/>
    </source>
</evidence>
<gene>
    <name evidence="10" type="ORF">COA96_07335</name>
</gene>
<dbReference type="GO" id="GO:0004177">
    <property type="term" value="F:aminopeptidase activity"/>
    <property type="evidence" value="ECO:0007669"/>
    <property type="project" value="TreeGrafter"/>
</dbReference>
<dbReference type="Pfam" id="PF00557">
    <property type="entry name" value="Peptidase_M24"/>
    <property type="match status" value="1"/>
</dbReference>
<keyword evidence="4" id="KW-0378">Hydrolase</keyword>
<evidence type="ECO:0000259" key="9">
    <source>
        <dbReference type="Pfam" id="PF21216"/>
    </source>
</evidence>
<dbReference type="GO" id="GO:0008237">
    <property type="term" value="F:metallopeptidase activity"/>
    <property type="evidence" value="ECO:0007669"/>
    <property type="project" value="UniProtKB-KW"/>
</dbReference>